<gene>
    <name evidence="5" type="ORF">SAMN05660836_02591</name>
</gene>
<keyword evidence="2" id="KW-0547">Nucleotide-binding</keyword>
<dbReference type="SUPFAM" id="SSF52540">
    <property type="entry name" value="P-loop containing nucleoside triphosphate hydrolases"/>
    <property type="match status" value="1"/>
</dbReference>
<sequence>MNESLEVLRIEKLCKDFSGLEILSGVDLIVKRGERHAVIGPNGAGKTTLFNIITGKYKPSSGRIYYRGRDVSGLSPDVLAQMGIARSFQITNVFQGLTVLENVLAGVRSKRGLKYSFFRRPVEQRELVERAKQIIEAVGLYDLMDRPVTSLAYGQQRALEIAITLSLDPHLILLDEPTAGMTREETKNVIELIDRITRGRTLIIIEHDMDVVFSLADTISVLHHGVIIASGSPEKIRNDQRVKDAYLGEE</sequence>
<evidence type="ECO:0000256" key="2">
    <source>
        <dbReference type="ARBA" id="ARBA00022741"/>
    </source>
</evidence>
<dbReference type="InterPro" id="IPR051120">
    <property type="entry name" value="ABC_AA/LPS_Transport"/>
</dbReference>
<dbReference type="InterPro" id="IPR027417">
    <property type="entry name" value="P-loop_NTPase"/>
</dbReference>
<dbReference type="InterPro" id="IPR017871">
    <property type="entry name" value="ABC_transporter-like_CS"/>
</dbReference>
<dbReference type="FunFam" id="3.40.50.300:FF:000421">
    <property type="entry name" value="Branched-chain amino acid ABC transporter ATP-binding protein"/>
    <property type="match status" value="1"/>
</dbReference>
<dbReference type="GO" id="GO:0005886">
    <property type="term" value="C:plasma membrane"/>
    <property type="evidence" value="ECO:0007669"/>
    <property type="project" value="TreeGrafter"/>
</dbReference>
<dbReference type="Pfam" id="PF12399">
    <property type="entry name" value="BCA_ABC_TP_C"/>
    <property type="match status" value="1"/>
</dbReference>
<dbReference type="InterPro" id="IPR032823">
    <property type="entry name" value="BCA_ABC_TP_C"/>
</dbReference>
<accession>A0A1I4W3W9</accession>
<dbReference type="PROSITE" id="PS50893">
    <property type="entry name" value="ABC_TRANSPORTER_2"/>
    <property type="match status" value="1"/>
</dbReference>
<name>A0A1I4W3W9_9BACT</name>
<dbReference type="PANTHER" id="PTHR45772">
    <property type="entry name" value="CONSERVED COMPONENT OF ABC TRANSPORTER FOR NATURAL AMINO ACIDS-RELATED"/>
    <property type="match status" value="1"/>
</dbReference>
<dbReference type="SMART" id="SM00382">
    <property type="entry name" value="AAA"/>
    <property type="match status" value="1"/>
</dbReference>
<dbReference type="InterPro" id="IPR003439">
    <property type="entry name" value="ABC_transporter-like_ATP-bd"/>
</dbReference>
<keyword evidence="1" id="KW-0813">Transport</keyword>
<dbReference type="CDD" id="cd03219">
    <property type="entry name" value="ABC_Mj1267_LivG_branched"/>
    <property type="match status" value="1"/>
</dbReference>
<organism evidence="5 6">
    <name type="scientific">Thermodesulforhabdus norvegica</name>
    <dbReference type="NCBI Taxonomy" id="39841"/>
    <lineage>
        <taxon>Bacteria</taxon>
        <taxon>Pseudomonadati</taxon>
        <taxon>Thermodesulfobacteriota</taxon>
        <taxon>Syntrophobacteria</taxon>
        <taxon>Syntrophobacterales</taxon>
        <taxon>Thermodesulforhabdaceae</taxon>
        <taxon>Thermodesulforhabdus</taxon>
    </lineage>
</organism>
<evidence type="ECO:0000259" key="4">
    <source>
        <dbReference type="PROSITE" id="PS50893"/>
    </source>
</evidence>
<dbReference type="Proteomes" id="UP000199611">
    <property type="component" value="Unassembled WGS sequence"/>
</dbReference>
<protein>
    <submittedName>
        <fullName evidence="5">Amino acid/amide ABC transporter ATP-binding protein 1, HAAT family (TC 3.A.1.4.-)</fullName>
    </submittedName>
</protein>
<evidence type="ECO:0000313" key="6">
    <source>
        <dbReference type="Proteomes" id="UP000199611"/>
    </source>
</evidence>
<dbReference type="EMBL" id="FOUU01000013">
    <property type="protein sequence ID" value="SFN07960.1"/>
    <property type="molecule type" value="Genomic_DNA"/>
</dbReference>
<dbReference type="Gene3D" id="3.40.50.300">
    <property type="entry name" value="P-loop containing nucleotide triphosphate hydrolases"/>
    <property type="match status" value="1"/>
</dbReference>
<dbReference type="PROSITE" id="PS00211">
    <property type="entry name" value="ABC_TRANSPORTER_1"/>
    <property type="match status" value="1"/>
</dbReference>
<dbReference type="RefSeq" id="WP_093396386.1">
    <property type="nucleotide sequence ID" value="NZ_FOUU01000013.1"/>
</dbReference>
<dbReference type="GO" id="GO:0016887">
    <property type="term" value="F:ATP hydrolysis activity"/>
    <property type="evidence" value="ECO:0007669"/>
    <property type="project" value="InterPro"/>
</dbReference>
<dbReference type="AlphaFoldDB" id="A0A1I4W3W9"/>
<evidence type="ECO:0000256" key="3">
    <source>
        <dbReference type="ARBA" id="ARBA00022840"/>
    </source>
</evidence>
<dbReference type="Pfam" id="PF00005">
    <property type="entry name" value="ABC_tran"/>
    <property type="match status" value="1"/>
</dbReference>
<dbReference type="STRING" id="39841.SAMN05660836_02591"/>
<keyword evidence="3 5" id="KW-0067">ATP-binding</keyword>
<dbReference type="PANTHER" id="PTHR45772:SF3">
    <property type="entry name" value="ABC TRANSPORTER ATP-BINDING PROTEIN"/>
    <property type="match status" value="1"/>
</dbReference>
<reference evidence="5 6" key="1">
    <citation type="submission" date="2016-10" db="EMBL/GenBank/DDBJ databases">
        <authorList>
            <person name="de Groot N.N."/>
        </authorList>
    </citation>
    <scope>NUCLEOTIDE SEQUENCE [LARGE SCALE GENOMIC DNA]</scope>
    <source>
        <strain evidence="5 6">DSM 9990</strain>
    </source>
</reference>
<dbReference type="OrthoDB" id="5405085at2"/>
<proteinExistence type="predicted"/>
<evidence type="ECO:0000313" key="5">
    <source>
        <dbReference type="EMBL" id="SFN07960.1"/>
    </source>
</evidence>
<dbReference type="GO" id="GO:0005524">
    <property type="term" value="F:ATP binding"/>
    <property type="evidence" value="ECO:0007669"/>
    <property type="project" value="UniProtKB-KW"/>
</dbReference>
<evidence type="ECO:0000256" key="1">
    <source>
        <dbReference type="ARBA" id="ARBA00022448"/>
    </source>
</evidence>
<dbReference type="InterPro" id="IPR003593">
    <property type="entry name" value="AAA+_ATPase"/>
</dbReference>
<feature type="domain" description="ABC transporter" evidence="4">
    <location>
        <begin position="8"/>
        <end position="249"/>
    </location>
</feature>
<keyword evidence="6" id="KW-1185">Reference proteome</keyword>